<dbReference type="Proteomes" id="UP001321473">
    <property type="component" value="Unassembled WGS sequence"/>
</dbReference>
<name>A0AAQ4ER68_AMBAM</name>
<dbReference type="EMBL" id="JARKHS020012079">
    <property type="protein sequence ID" value="KAK8777219.1"/>
    <property type="molecule type" value="Genomic_DNA"/>
</dbReference>
<keyword evidence="2" id="KW-1185">Reference proteome</keyword>
<evidence type="ECO:0000313" key="1">
    <source>
        <dbReference type="EMBL" id="KAK8777219.1"/>
    </source>
</evidence>
<organism evidence="1 2">
    <name type="scientific">Amblyomma americanum</name>
    <name type="common">Lone star tick</name>
    <dbReference type="NCBI Taxonomy" id="6943"/>
    <lineage>
        <taxon>Eukaryota</taxon>
        <taxon>Metazoa</taxon>
        <taxon>Ecdysozoa</taxon>
        <taxon>Arthropoda</taxon>
        <taxon>Chelicerata</taxon>
        <taxon>Arachnida</taxon>
        <taxon>Acari</taxon>
        <taxon>Parasitiformes</taxon>
        <taxon>Ixodida</taxon>
        <taxon>Ixodoidea</taxon>
        <taxon>Ixodidae</taxon>
        <taxon>Amblyomminae</taxon>
        <taxon>Amblyomma</taxon>
    </lineage>
</organism>
<comment type="caution">
    <text evidence="1">The sequence shown here is derived from an EMBL/GenBank/DDBJ whole genome shotgun (WGS) entry which is preliminary data.</text>
</comment>
<gene>
    <name evidence="1" type="ORF">V5799_029437</name>
</gene>
<reference evidence="1 2" key="1">
    <citation type="journal article" date="2023" name="Arcadia Sci">
        <title>De novo assembly of a long-read Amblyomma americanum tick genome.</title>
        <authorList>
            <person name="Chou S."/>
            <person name="Poskanzer K.E."/>
            <person name="Rollins M."/>
            <person name="Thuy-Boun P.S."/>
        </authorList>
    </citation>
    <scope>NUCLEOTIDE SEQUENCE [LARGE SCALE GENOMIC DNA]</scope>
    <source>
        <strain evidence="1">F_SG_1</strain>
        <tissue evidence="1">Salivary glands</tissue>
    </source>
</reference>
<proteinExistence type="predicted"/>
<sequence length="224" mass="24430">MMTTGCLTKQLKNCTPSVLRRHSRATIAQHPVYESKSGCFQYSRFKAHHSTKEFLKLIVFTNTTAAVAIDLSIPLYAGGSGLDSDFRRIPTVGKIVTSLPSVEQARLLYEQAVVFYSTTSVSVSSAAAFKPYKMQPTALPLKFCVSIVLGFISQCIRSQILDDFEEYDYPDFNYSSLDLFTPRTRTASEELEDLPSGALLGCLVNGPTSPGSASSSGGPDQWGT</sequence>
<dbReference type="AlphaFoldDB" id="A0AAQ4ER68"/>
<protein>
    <submittedName>
        <fullName evidence="1">Uncharacterized protein</fullName>
    </submittedName>
</protein>
<evidence type="ECO:0000313" key="2">
    <source>
        <dbReference type="Proteomes" id="UP001321473"/>
    </source>
</evidence>
<accession>A0AAQ4ER68</accession>